<proteinExistence type="inferred from homology"/>
<protein>
    <submittedName>
        <fullName evidence="8">GNAT family N-acetyltransferase</fullName>
    </submittedName>
</protein>
<evidence type="ECO:0000256" key="4">
    <source>
        <dbReference type="ARBA" id="ARBA00022679"/>
    </source>
</evidence>
<dbReference type="Pfam" id="PF13508">
    <property type="entry name" value="Acetyltransf_7"/>
    <property type="match status" value="1"/>
</dbReference>
<keyword evidence="4 8" id="KW-0808">Transferase</keyword>
<dbReference type="InterPro" id="IPR016181">
    <property type="entry name" value="Acyl_CoA_acyltransferase"/>
</dbReference>
<dbReference type="Proteomes" id="UP000192491">
    <property type="component" value="Unassembled WGS sequence"/>
</dbReference>
<sequence length="163" mass="17676">MGTLSLPLPLHSSHDLEGFCSGEEVLDHWLKRRARKNEAAGASRTYVVCDGAQVVGYYALATGSAMLDTAPGKVRRNMPDPIPLVILGRLATDIRYQGQGMGRGLLKDALLRSLQVAQQVGVRALLVHALSEPAKQFYLHHGFVESPLDGMKLFLPLQGLMGS</sequence>
<comment type="similarity">
    <text evidence="1">Belongs to the acetyltransferase family. GNAT subfamily.</text>
</comment>
<dbReference type="InterPro" id="IPR000182">
    <property type="entry name" value="GNAT_dom"/>
</dbReference>
<dbReference type="EMBL" id="MTEJ01000027">
    <property type="protein sequence ID" value="OQX14561.1"/>
    <property type="molecule type" value="Genomic_DNA"/>
</dbReference>
<dbReference type="Gene3D" id="3.40.630.30">
    <property type="match status" value="1"/>
</dbReference>
<evidence type="ECO:0000256" key="6">
    <source>
        <dbReference type="ARBA" id="ARBA00049880"/>
    </source>
</evidence>
<name>A0A1Y1QVB8_9GAMM</name>
<comment type="caution">
    <text evidence="8">The sequence shown here is derived from an EMBL/GenBank/DDBJ whole genome shotgun (WGS) entry which is preliminary data.</text>
</comment>
<feature type="domain" description="N-acetyltransferase" evidence="7">
    <location>
        <begin position="43"/>
        <end position="145"/>
    </location>
</feature>
<organism evidence="8 9">
    <name type="scientific">Thiothrix lacustris</name>
    <dbReference type="NCBI Taxonomy" id="525917"/>
    <lineage>
        <taxon>Bacteria</taxon>
        <taxon>Pseudomonadati</taxon>
        <taxon>Pseudomonadota</taxon>
        <taxon>Gammaproteobacteria</taxon>
        <taxon>Thiotrichales</taxon>
        <taxon>Thiotrichaceae</taxon>
        <taxon>Thiothrix</taxon>
    </lineage>
</organism>
<accession>A0A1Y1QVB8</accession>
<evidence type="ECO:0000256" key="1">
    <source>
        <dbReference type="ARBA" id="ARBA00009342"/>
    </source>
</evidence>
<dbReference type="GO" id="GO:0016747">
    <property type="term" value="F:acyltransferase activity, transferring groups other than amino-acyl groups"/>
    <property type="evidence" value="ECO:0007669"/>
    <property type="project" value="InterPro"/>
</dbReference>
<evidence type="ECO:0000256" key="5">
    <source>
        <dbReference type="ARBA" id="ARBA00023315"/>
    </source>
</evidence>
<keyword evidence="2" id="KW-0678">Repressor</keyword>
<comment type="catalytic activity">
    <reaction evidence="6">
        <text>glycyl-tRNA(Gly) + acetyl-CoA = N-acetylglycyl-tRNA(Gly) + CoA + H(+)</text>
        <dbReference type="Rhea" id="RHEA:81867"/>
        <dbReference type="Rhea" id="RHEA-COMP:9683"/>
        <dbReference type="Rhea" id="RHEA-COMP:19766"/>
        <dbReference type="ChEBI" id="CHEBI:15378"/>
        <dbReference type="ChEBI" id="CHEBI:57287"/>
        <dbReference type="ChEBI" id="CHEBI:57288"/>
        <dbReference type="ChEBI" id="CHEBI:78522"/>
        <dbReference type="ChEBI" id="CHEBI:232036"/>
    </reaction>
</comment>
<dbReference type="SUPFAM" id="SSF55729">
    <property type="entry name" value="Acyl-CoA N-acyltransferases (Nat)"/>
    <property type="match status" value="1"/>
</dbReference>
<keyword evidence="5" id="KW-0012">Acyltransferase</keyword>
<dbReference type="PANTHER" id="PTHR36449">
    <property type="entry name" value="ACETYLTRANSFERASE-RELATED"/>
    <property type="match status" value="1"/>
</dbReference>
<evidence type="ECO:0000256" key="3">
    <source>
        <dbReference type="ARBA" id="ARBA00022649"/>
    </source>
</evidence>
<dbReference type="AlphaFoldDB" id="A0A1Y1QVB8"/>
<evidence type="ECO:0000259" key="7">
    <source>
        <dbReference type="Pfam" id="PF13508"/>
    </source>
</evidence>
<evidence type="ECO:0000256" key="2">
    <source>
        <dbReference type="ARBA" id="ARBA00022491"/>
    </source>
</evidence>
<evidence type="ECO:0000313" key="8">
    <source>
        <dbReference type="EMBL" id="OQX14561.1"/>
    </source>
</evidence>
<keyword evidence="3" id="KW-1277">Toxin-antitoxin system</keyword>
<dbReference type="PANTHER" id="PTHR36449:SF1">
    <property type="entry name" value="ACETYLTRANSFERASE"/>
    <property type="match status" value="1"/>
</dbReference>
<gene>
    <name evidence="8" type="ORF">BWK73_09200</name>
</gene>
<evidence type="ECO:0000313" key="9">
    <source>
        <dbReference type="Proteomes" id="UP000192491"/>
    </source>
</evidence>
<reference evidence="8 9" key="1">
    <citation type="submission" date="2017-01" db="EMBL/GenBank/DDBJ databases">
        <title>Novel large sulfur bacteria in the metagenomes of groundwater-fed chemosynthetic microbial mats in the Lake Huron basin.</title>
        <authorList>
            <person name="Sharrar A.M."/>
            <person name="Flood B.E."/>
            <person name="Bailey J.V."/>
            <person name="Jones D.S."/>
            <person name="Biddanda B."/>
            <person name="Ruberg S.A."/>
            <person name="Marcus D.N."/>
            <person name="Dick G.J."/>
        </authorList>
    </citation>
    <scope>NUCLEOTIDE SEQUENCE [LARGE SCALE GENOMIC DNA]</scope>
    <source>
        <strain evidence="8">A8</strain>
    </source>
</reference>